<evidence type="ECO:0000313" key="2">
    <source>
        <dbReference type="EMBL" id="CAE7487036.1"/>
    </source>
</evidence>
<protein>
    <submittedName>
        <fullName evidence="2">Uncharacterized protein</fullName>
    </submittedName>
</protein>
<name>A0A812SQV2_9DINO</name>
<evidence type="ECO:0000313" key="3">
    <source>
        <dbReference type="Proteomes" id="UP000601435"/>
    </source>
</evidence>
<keyword evidence="3" id="KW-1185">Reference proteome</keyword>
<reference evidence="2" key="1">
    <citation type="submission" date="2021-02" db="EMBL/GenBank/DDBJ databases">
        <authorList>
            <person name="Dougan E. K."/>
            <person name="Rhodes N."/>
            <person name="Thang M."/>
            <person name="Chan C."/>
        </authorList>
    </citation>
    <scope>NUCLEOTIDE SEQUENCE</scope>
</reference>
<gene>
    <name evidence="2" type="ORF">SNEC2469_LOCUS13833</name>
</gene>
<proteinExistence type="predicted"/>
<feature type="compositionally biased region" description="Polar residues" evidence="1">
    <location>
        <begin position="13"/>
        <end position="23"/>
    </location>
</feature>
<dbReference type="OrthoDB" id="406227at2759"/>
<accession>A0A812SQV2</accession>
<evidence type="ECO:0000256" key="1">
    <source>
        <dbReference type="SAM" id="MobiDB-lite"/>
    </source>
</evidence>
<dbReference type="EMBL" id="CAJNJA010022128">
    <property type="protein sequence ID" value="CAE7487036.1"/>
    <property type="molecule type" value="Genomic_DNA"/>
</dbReference>
<organism evidence="2 3">
    <name type="scientific">Symbiodinium necroappetens</name>
    <dbReference type="NCBI Taxonomy" id="1628268"/>
    <lineage>
        <taxon>Eukaryota</taxon>
        <taxon>Sar</taxon>
        <taxon>Alveolata</taxon>
        <taxon>Dinophyceae</taxon>
        <taxon>Suessiales</taxon>
        <taxon>Symbiodiniaceae</taxon>
        <taxon>Symbiodinium</taxon>
    </lineage>
</organism>
<feature type="region of interest" description="Disordered" evidence="1">
    <location>
        <begin position="1"/>
        <end position="23"/>
    </location>
</feature>
<sequence>MSCSSEPEPEPLQSDSESASCATPSPTLVVLSFRTLFMFYYETVLRGTYPSDRSDCAKASVNAGDQIFIFWRPGARDFLQWMLNDCPNHYPLKLGLISNSLTYEDLRSVICSILETMGWGPPRHAPDGLVVGKHHIHLFGYEYVDYVETLSGWKQMPRWNPIVTHTGSEEDKSMLVIEGTGVYADMDAINALKVPPFVQDVFETWAWDETCDEELKKLRYYLDKFFFRLHCERLRDVKELLECELYSQ</sequence>
<dbReference type="AlphaFoldDB" id="A0A812SQV2"/>
<dbReference type="Proteomes" id="UP000601435">
    <property type="component" value="Unassembled WGS sequence"/>
</dbReference>
<comment type="caution">
    <text evidence="2">The sequence shown here is derived from an EMBL/GenBank/DDBJ whole genome shotgun (WGS) entry which is preliminary data.</text>
</comment>